<dbReference type="AlphaFoldDB" id="U9TAU8"/>
<protein>
    <submittedName>
        <fullName evidence="1">Uncharacterized protein</fullName>
    </submittedName>
</protein>
<dbReference type="VEuPathDB" id="FungiDB:RhiirFUN_009480"/>
<sequence>MSLPDDNPNPIVNKFWSCFNESLKVNKKGIDGKRRILSIIADDFSYEEIRTNLLVAPTTIFDARKYARLNGPGAKQIEKPIRTVAKLSQEKLEQFSIFFEDKANVIMSSYKSDAKTQLPVLYLKNTKKALWEKFQETYPNGLKRTTFYCQLEGNRYQYREDMGGLCAICNTYGYEVFGYLKNLIQKEVSLMEIQNNFIQRAENLQRYLKKSYEQKFTISENGTTRHDPCINHCLLYAFGTCDKLHTQICNECQELFTFFNDLKKIIGLDSLDDLKIYEEKLIYYLSHQTRKVYLNSQFNATILELDEKGAIFLVDYKMKILPQTARETKQDFYGKKGWSLHSVLVYTKSSNSQIRIEAFDHWSCDVWFTASSLHGVIEVLDKKPEWISIILDNGPHYHNSELMIILSYWKEWRIKLGFEIRNGENIQEAIEDIAGIRIAHLEPDRDNVKTIPGISNYFEWRWPEEEGLDGCIQARTLPQIGEWKTFTPNQISNWAKAGMHMPQPQISLHTTSKSSWKIPMPHSSNIGIKRLKVKQLQEELENRGIMTNEKENRAGMIEILENEIAKEMQTKKIDNEGRILGNITNTSYDSNVSAFPLLCGWAPKHNQKYGKKGSGKRIAPQVIVLLERFFLDGNVHKNRRMNGHNMRDKLVEKQENGELARDIEIPEVTSINNWIARFATKSKKDLSEQAIAGFYVVRGKNYHFLSFLIINKIPGISHSGKAKSKNFF</sequence>
<gene>
    <name evidence="1" type="ORF">GLOINDRAFT_445</name>
</gene>
<dbReference type="EMBL" id="KI293232">
    <property type="protein sequence ID" value="ESA05275.1"/>
    <property type="molecule type" value="Genomic_DNA"/>
</dbReference>
<dbReference type="VEuPathDB" id="FungiDB:RhiirFUN_009479"/>
<accession>U9TAU8</accession>
<reference evidence="1" key="1">
    <citation type="submission" date="2013-07" db="EMBL/GenBank/DDBJ databases">
        <title>The genome of an arbuscular mycorrhizal fungus provides insights into the evolution of the oldest plant symbiosis.</title>
        <authorList>
            <consortium name="DOE Joint Genome Institute"/>
            <person name="Tisserant E."/>
            <person name="Malbreil M."/>
            <person name="Kuo A."/>
            <person name="Kohler A."/>
            <person name="Symeonidi A."/>
            <person name="Balestrini R."/>
            <person name="Charron P."/>
            <person name="Duensing N."/>
            <person name="Frei-dit-Frey N."/>
            <person name="Gianinazzi-Pearson V."/>
            <person name="Gilbert B."/>
            <person name="Handa Y."/>
            <person name="Hijri M."/>
            <person name="Kaul R."/>
            <person name="Kawaguchi M."/>
            <person name="Krajinski F."/>
            <person name="Lammers P."/>
            <person name="Lapierre D."/>
            <person name="Masclaux F.G."/>
            <person name="Murat C."/>
            <person name="Morin E."/>
            <person name="Ndikumana S."/>
            <person name="Pagni M."/>
            <person name="Petitpierre D."/>
            <person name="Requena N."/>
            <person name="Rosikiewicz P."/>
            <person name="Riley R."/>
            <person name="Saito K."/>
            <person name="San Clemente H."/>
            <person name="Shapiro H."/>
            <person name="van Tuinen D."/>
            <person name="Becard G."/>
            <person name="Bonfante P."/>
            <person name="Paszkowski U."/>
            <person name="Shachar-Hill Y."/>
            <person name="Young J.P."/>
            <person name="Sanders I.R."/>
            <person name="Henrissat B."/>
            <person name="Rensing S.A."/>
            <person name="Grigoriev I.V."/>
            <person name="Corradi N."/>
            <person name="Roux C."/>
            <person name="Martin F."/>
        </authorList>
    </citation>
    <scope>NUCLEOTIDE SEQUENCE</scope>
    <source>
        <strain evidence="1">DAOM 197198</strain>
    </source>
</reference>
<organism evidence="1">
    <name type="scientific">Rhizophagus irregularis (strain DAOM 181602 / DAOM 197198 / MUCL 43194)</name>
    <name type="common">Arbuscular mycorrhizal fungus</name>
    <name type="synonym">Glomus intraradices</name>
    <dbReference type="NCBI Taxonomy" id="747089"/>
    <lineage>
        <taxon>Eukaryota</taxon>
        <taxon>Fungi</taxon>
        <taxon>Fungi incertae sedis</taxon>
        <taxon>Mucoromycota</taxon>
        <taxon>Glomeromycotina</taxon>
        <taxon>Glomeromycetes</taxon>
        <taxon>Glomerales</taxon>
        <taxon>Glomeraceae</taxon>
        <taxon>Rhizophagus</taxon>
    </lineage>
</organism>
<dbReference type="eggNOG" id="ENOG502S79X">
    <property type="taxonomic scope" value="Eukaryota"/>
</dbReference>
<proteinExistence type="predicted"/>
<evidence type="ECO:0000313" key="1">
    <source>
        <dbReference type="EMBL" id="ESA05275.1"/>
    </source>
</evidence>
<dbReference type="HOGENOM" id="CLU_029644_0_0_1"/>
<name>U9TAU8_RHIID</name>